<dbReference type="GO" id="GO:0005576">
    <property type="term" value="C:extracellular region"/>
    <property type="evidence" value="ECO:0007669"/>
    <property type="project" value="UniProtKB-SubCell"/>
</dbReference>
<keyword evidence="6" id="KW-0969">Cilium</keyword>
<keyword evidence="7" id="KW-1185">Reference proteome</keyword>
<proteinExistence type="inferred from homology"/>
<dbReference type="GO" id="GO:0009288">
    <property type="term" value="C:bacterial-type flagellum"/>
    <property type="evidence" value="ECO:0007669"/>
    <property type="project" value="UniProtKB-SubCell"/>
</dbReference>
<name>A0A1H5XK56_9RHOB</name>
<evidence type="ECO:0000313" key="7">
    <source>
        <dbReference type="Proteomes" id="UP000236742"/>
    </source>
</evidence>
<dbReference type="AlphaFoldDB" id="A0A1H5XK56"/>
<dbReference type="GO" id="GO:0005198">
    <property type="term" value="F:structural molecule activity"/>
    <property type="evidence" value="ECO:0007669"/>
    <property type="project" value="InterPro"/>
</dbReference>
<comment type="similarity">
    <text evidence="3">Belongs to the bacterial flagellin family.</text>
</comment>
<dbReference type="Pfam" id="PF00669">
    <property type="entry name" value="Flagellin_N"/>
    <property type="match status" value="1"/>
</dbReference>
<evidence type="ECO:0000256" key="1">
    <source>
        <dbReference type="ARBA" id="ARBA00004365"/>
    </source>
</evidence>
<evidence type="ECO:0000256" key="3">
    <source>
        <dbReference type="ARBA" id="ARBA00005709"/>
    </source>
</evidence>
<gene>
    <name evidence="6" type="ORF">SAMN05421751_11171</name>
</gene>
<comment type="subcellular location">
    <subcellularLocation>
        <location evidence="1">Bacterial flagellum</location>
    </subcellularLocation>
    <subcellularLocation>
        <location evidence="2">Secreted</location>
    </subcellularLocation>
</comment>
<dbReference type="EMBL" id="FNVD01000011">
    <property type="protein sequence ID" value="SEG11865.1"/>
    <property type="molecule type" value="Genomic_DNA"/>
</dbReference>
<dbReference type="SUPFAM" id="SSF64518">
    <property type="entry name" value="Phase 1 flagellin"/>
    <property type="match status" value="1"/>
</dbReference>
<dbReference type="InterPro" id="IPR001492">
    <property type="entry name" value="Flagellin"/>
</dbReference>
<keyword evidence="6" id="KW-0966">Cell projection</keyword>
<dbReference type="Gene3D" id="1.20.1330.10">
    <property type="entry name" value="f41 fragment of flagellin, N-terminal domain"/>
    <property type="match status" value="1"/>
</dbReference>
<evidence type="ECO:0000313" key="6">
    <source>
        <dbReference type="EMBL" id="SEG11865.1"/>
    </source>
</evidence>
<reference evidence="6 7" key="1">
    <citation type="submission" date="2016-10" db="EMBL/GenBank/DDBJ databases">
        <authorList>
            <person name="de Groot N.N."/>
        </authorList>
    </citation>
    <scope>NUCLEOTIDE SEQUENCE [LARGE SCALE GENOMIC DNA]</scope>
    <source>
        <strain evidence="6 7">DSM 23413</strain>
    </source>
</reference>
<dbReference type="Proteomes" id="UP000236742">
    <property type="component" value="Unassembled WGS sequence"/>
</dbReference>
<evidence type="ECO:0000256" key="2">
    <source>
        <dbReference type="ARBA" id="ARBA00004613"/>
    </source>
</evidence>
<organism evidence="6 7">
    <name type="scientific">Jhaorihella thermophila</name>
    <dbReference type="NCBI Taxonomy" id="488547"/>
    <lineage>
        <taxon>Bacteria</taxon>
        <taxon>Pseudomonadati</taxon>
        <taxon>Pseudomonadota</taxon>
        <taxon>Alphaproteobacteria</taxon>
        <taxon>Rhodobacterales</taxon>
        <taxon>Paracoccaceae</taxon>
        <taxon>Jhaorihella</taxon>
    </lineage>
</organism>
<evidence type="ECO:0000259" key="5">
    <source>
        <dbReference type="Pfam" id="PF00669"/>
    </source>
</evidence>
<dbReference type="InterPro" id="IPR001029">
    <property type="entry name" value="Flagellin_N"/>
</dbReference>
<sequence>MTVTSIGDLARSMMLRIQTSERKAEHDRLTAELASGQTMDIAERVGGDMSIVVDMNSRFSRLDAYDLAIEEANIMAATMQSVLDGMRSDARELGTLLLGMTEASMPQERAQASLQARSSLESAISALNTRIAGRSLFAGAATDQPALADADLLISELKLVLGGLSDWQEVVQAADQWFEDPSGFASAIYRGGESSLTPFRVADGEDLGVAKRADDPAFRALLRDTALAVLATDPDLGLTGAGQSALLKRAGERILTDHGKITEMAAEIGHIQSLLEEFGVRNAAARTGLEQTRNELFAADPYEVATRLKDVQFQLESLYTVTVRSANLSLVNFLK</sequence>
<keyword evidence="6" id="KW-0282">Flagellum</keyword>
<dbReference type="PANTHER" id="PTHR42792:SF1">
    <property type="entry name" value="FLAGELLAR HOOK-ASSOCIATED PROTEIN 3"/>
    <property type="match status" value="1"/>
</dbReference>
<accession>A0A1H5XK56</accession>
<feature type="domain" description="Flagellin N-terminal" evidence="5">
    <location>
        <begin position="12"/>
        <end position="142"/>
    </location>
</feature>
<dbReference type="RefSeq" id="WP_104008597.1">
    <property type="nucleotide sequence ID" value="NZ_FNVD01000011.1"/>
</dbReference>
<protein>
    <submittedName>
        <fullName evidence="6">Flagellar hook-associated protein 3 FlgL</fullName>
    </submittedName>
</protein>
<keyword evidence="4" id="KW-0975">Bacterial flagellum</keyword>
<evidence type="ECO:0000256" key="4">
    <source>
        <dbReference type="ARBA" id="ARBA00023143"/>
    </source>
</evidence>
<dbReference type="PANTHER" id="PTHR42792">
    <property type="entry name" value="FLAGELLIN"/>
    <property type="match status" value="1"/>
</dbReference>
<dbReference type="OrthoDB" id="7312911at2"/>